<keyword evidence="2" id="KW-0862">Zinc</keyword>
<proteinExistence type="predicted"/>
<dbReference type="PANTHER" id="PTHR47660">
    <property type="entry name" value="TRANSCRIPTION FACTOR WITH C2H2 AND ZN(2)-CYS(6) DNA BINDING DOMAIN (EUROFUNG)-RELATED-RELATED"/>
    <property type="match status" value="1"/>
</dbReference>
<dbReference type="PROSITE" id="PS50157">
    <property type="entry name" value="ZINC_FINGER_C2H2_2"/>
    <property type="match status" value="2"/>
</dbReference>
<accession>A0A8K0X808</accession>
<evidence type="ECO:0000256" key="1">
    <source>
        <dbReference type="ARBA" id="ARBA00022723"/>
    </source>
</evidence>
<dbReference type="PROSITE" id="PS00463">
    <property type="entry name" value="ZN2_CY6_FUNGAL_1"/>
    <property type="match status" value="1"/>
</dbReference>
<keyword evidence="5" id="KW-0539">Nucleus</keyword>
<dbReference type="InterPro" id="IPR001138">
    <property type="entry name" value="Zn2Cys6_DnaBD"/>
</dbReference>
<sequence>MSFECSTCGKVYQRSTHLRRHEATHSGANQFTCPYCRKNFLRRDVCRKHAATCTSRGPGDQSGPTEIRAVKRGQKTRACDACSNCKLACDLGRPCHRCASRQIECTYVKASEDPSNSKTLDPLKPHQNSEEDERLSIPFLLELTDPSADSMLNTLLKEPEGEDDDIPTVGLGFFSFNTLPEQSFFQDFFPMSFTDLMADDSGLDNLQMDLSEHSEGTATVLEERMNYLISELKQTHELFSSDPLYDGSFDEAVARTVFTPHNAKVFITALYRENHRSFPVTHKPSFDYETTVPELLLGLMLNGSARLAPQDDAIAATSMYRVAEFYIFRRLEQVVATQGSVRVNGLPPKQLIDTIAATLEIYGISTATKKARIENILNLQRPQILVSIVRDLGLTTVRHQKPLHETAWEDFVATESCIRVVAWVAFTAFQQSGWFNAPPQMAVTEMRSDMPCAPELWDARDEATFRSILSRPDCIVAPPTSIKDCIEALMQDKWAGVAHFPRNPANLLDMLMIVFGEWRLPVRQSTL</sequence>
<keyword evidence="1" id="KW-0479">Metal-binding</keyword>
<comment type="caution">
    <text evidence="10">The sequence shown here is derived from an EMBL/GenBank/DDBJ whole genome shotgun (WGS) entry which is preliminary data.</text>
</comment>
<feature type="domain" description="Zn(2)-C6 fungal-type" evidence="8">
    <location>
        <begin position="78"/>
        <end position="107"/>
    </location>
</feature>
<organism evidence="10 11">
    <name type="scientific">Plectosphaerella cucumerina</name>
    <dbReference type="NCBI Taxonomy" id="40658"/>
    <lineage>
        <taxon>Eukaryota</taxon>
        <taxon>Fungi</taxon>
        <taxon>Dikarya</taxon>
        <taxon>Ascomycota</taxon>
        <taxon>Pezizomycotina</taxon>
        <taxon>Sordariomycetes</taxon>
        <taxon>Hypocreomycetidae</taxon>
        <taxon>Glomerellales</taxon>
        <taxon>Plectosphaerellaceae</taxon>
        <taxon>Plectosphaerella</taxon>
    </lineage>
</organism>
<evidence type="ECO:0000256" key="2">
    <source>
        <dbReference type="ARBA" id="ARBA00022833"/>
    </source>
</evidence>
<feature type="domain" description="C2H2-type" evidence="9">
    <location>
        <begin position="3"/>
        <end position="30"/>
    </location>
</feature>
<dbReference type="PANTHER" id="PTHR47660:SF2">
    <property type="entry name" value="TRANSCRIPTION FACTOR WITH C2H2 AND ZN(2)-CYS(6) DNA BINDING DOMAIN (EUROFUNG)"/>
    <property type="match status" value="1"/>
</dbReference>
<dbReference type="PROSITE" id="PS00028">
    <property type="entry name" value="ZINC_FINGER_C2H2_1"/>
    <property type="match status" value="1"/>
</dbReference>
<dbReference type="Gene3D" id="3.30.160.60">
    <property type="entry name" value="Classic Zinc Finger"/>
    <property type="match status" value="1"/>
</dbReference>
<gene>
    <name evidence="10" type="ORF">B0T11DRAFT_71185</name>
</gene>
<dbReference type="SMART" id="SM00066">
    <property type="entry name" value="GAL4"/>
    <property type="match status" value="1"/>
</dbReference>
<dbReference type="InterPro" id="IPR036236">
    <property type="entry name" value="Znf_C2H2_sf"/>
</dbReference>
<name>A0A8K0X808_9PEZI</name>
<dbReference type="PROSITE" id="PS50048">
    <property type="entry name" value="ZN2_CY6_FUNGAL_2"/>
    <property type="match status" value="1"/>
</dbReference>
<evidence type="ECO:0000259" key="9">
    <source>
        <dbReference type="PROSITE" id="PS50157"/>
    </source>
</evidence>
<dbReference type="SUPFAM" id="SSF57701">
    <property type="entry name" value="Zn2/Cys6 DNA-binding domain"/>
    <property type="match status" value="1"/>
</dbReference>
<dbReference type="InterPro" id="IPR036864">
    <property type="entry name" value="Zn2-C6_fun-type_DNA-bd_sf"/>
</dbReference>
<evidence type="ECO:0000256" key="4">
    <source>
        <dbReference type="ARBA" id="ARBA00023163"/>
    </source>
</evidence>
<dbReference type="GO" id="GO:0000981">
    <property type="term" value="F:DNA-binding transcription factor activity, RNA polymerase II-specific"/>
    <property type="evidence" value="ECO:0007669"/>
    <property type="project" value="InterPro"/>
</dbReference>
<evidence type="ECO:0000256" key="7">
    <source>
        <dbReference type="SAM" id="MobiDB-lite"/>
    </source>
</evidence>
<dbReference type="Gene3D" id="4.10.240.10">
    <property type="entry name" value="Zn(2)-C6 fungal-type DNA-binding domain"/>
    <property type="match status" value="1"/>
</dbReference>
<evidence type="ECO:0000313" key="10">
    <source>
        <dbReference type="EMBL" id="KAH7369164.1"/>
    </source>
</evidence>
<evidence type="ECO:0000256" key="3">
    <source>
        <dbReference type="ARBA" id="ARBA00023015"/>
    </source>
</evidence>
<dbReference type="SMART" id="SM00355">
    <property type="entry name" value="ZnF_C2H2"/>
    <property type="match status" value="2"/>
</dbReference>
<keyword evidence="4" id="KW-0804">Transcription</keyword>
<dbReference type="GO" id="GO:0008270">
    <property type="term" value="F:zinc ion binding"/>
    <property type="evidence" value="ECO:0007669"/>
    <property type="project" value="UniProtKB-KW"/>
</dbReference>
<keyword evidence="3" id="KW-0805">Transcription regulation</keyword>
<dbReference type="EMBL" id="JAGPXD010000002">
    <property type="protein sequence ID" value="KAH7369164.1"/>
    <property type="molecule type" value="Genomic_DNA"/>
</dbReference>
<feature type="domain" description="C2H2-type" evidence="9">
    <location>
        <begin position="31"/>
        <end position="58"/>
    </location>
</feature>
<dbReference type="Proteomes" id="UP000813385">
    <property type="component" value="Unassembled WGS sequence"/>
</dbReference>
<dbReference type="Pfam" id="PF00172">
    <property type="entry name" value="Zn_clus"/>
    <property type="match status" value="1"/>
</dbReference>
<evidence type="ECO:0000256" key="5">
    <source>
        <dbReference type="ARBA" id="ARBA00023242"/>
    </source>
</evidence>
<feature type="region of interest" description="Disordered" evidence="7">
    <location>
        <begin position="112"/>
        <end position="132"/>
    </location>
</feature>
<dbReference type="CDD" id="cd00067">
    <property type="entry name" value="GAL4"/>
    <property type="match status" value="1"/>
</dbReference>
<evidence type="ECO:0000313" key="11">
    <source>
        <dbReference type="Proteomes" id="UP000813385"/>
    </source>
</evidence>
<dbReference type="OrthoDB" id="3945418at2759"/>
<keyword evidence="11" id="KW-1185">Reference proteome</keyword>
<evidence type="ECO:0000256" key="6">
    <source>
        <dbReference type="PROSITE-ProRule" id="PRU00042"/>
    </source>
</evidence>
<dbReference type="InterPro" id="IPR013087">
    <property type="entry name" value="Znf_C2H2_type"/>
</dbReference>
<reference evidence="10" key="1">
    <citation type="journal article" date="2021" name="Nat. Commun.">
        <title>Genetic determinants of endophytism in the Arabidopsis root mycobiome.</title>
        <authorList>
            <person name="Mesny F."/>
            <person name="Miyauchi S."/>
            <person name="Thiergart T."/>
            <person name="Pickel B."/>
            <person name="Atanasova L."/>
            <person name="Karlsson M."/>
            <person name="Huettel B."/>
            <person name="Barry K.W."/>
            <person name="Haridas S."/>
            <person name="Chen C."/>
            <person name="Bauer D."/>
            <person name="Andreopoulos W."/>
            <person name="Pangilinan J."/>
            <person name="LaButti K."/>
            <person name="Riley R."/>
            <person name="Lipzen A."/>
            <person name="Clum A."/>
            <person name="Drula E."/>
            <person name="Henrissat B."/>
            <person name="Kohler A."/>
            <person name="Grigoriev I.V."/>
            <person name="Martin F.M."/>
            <person name="Hacquard S."/>
        </authorList>
    </citation>
    <scope>NUCLEOTIDE SEQUENCE</scope>
    <source>
        <strain evidence="10">MPI-CAGE-AT-0016</strain>
    </source>
</reference>
<evidence type="ECO:0000259" key="8">
    <source>
        <dbReference type="PROSITE" id="PS50048"/>
    </source>
</evidence>
<keyword evidence="6" id="KW-0863">Zinc-finger</keyword>
<protein>
    <submittedName>
        <fullName evidence="10">Uncharacterized protein</fullName>
    </submittedName>
</protein>
<dbReference type="SUPFAM" id="SSF57667">
    <property type="entry name" value="beta-beta-alpha zinc fingers"/>
    <property type="match status" value="1"/>
</dbReference>
<dbReference type="AlphaFoldDB" id="A0A8K0X808"/>